<evidence type="ECO:0000313" key="2">
    <source>
        <dbReference type="EMBL" id="AKB85153.1"/>
    </source>
</evidence>
<dbReference type="PROSITE" id="PS51257">
    <property type="entry name" value="PROKAR_LIPOPROTEIN"/>
    <property type="match status" value="1"/>
</dbReference>
<dbReference type="AlphaFoldDB" id="A0A0E3SRW6"/>
<accession>A0A0E3SRW6</accession>
<dbReference type="PATRIC" id="fig|1434104.5.peg.1202"/>
<dbReference type="InterPro" id="IPR007210">
    <property type="entry name" value="ABC_Gly_betaine_transp_sub-bd"/>
</dbReference>
<dbReference type="Gene3D" id="3.40.190.10">
    <property type="entry name" value="Periplasmic binding protein-like II"/>
    <property type="match status" value="1"/>
</dbReference>
<gene>
    <name evidence="2" type="ORF">MCMEM_1100</name>
</gene>
<proteinExistence type="predicted"/>
<dbReference type="GO" id="GO:0043190">
    <property type="term" value="C:ATP-binding cassette (ABC) transporter complex"/>
    <property type="evidence" value="ECO:0007669"/>
    <property type="project" value="InterPro"/>
</dbReference>
<reference evidence="2 3" key="1">
    <citation type="submission" date="2014-07" db="EMBL/GenBank/DDBJ databases">
        <title>Methanogenic archaea and the global carbon cycle.</title>
        <authorList>
            <person name="Henriksen J.R."/>
            <person name="Luke J."/>
            <person name="Reinhart S."/>
            <person name="Benedict M.N."/>
            <person name="Youngblut N.D."/>
            <person name="Metcalf M.E."/>
            <person name="Whitaker R.J."/>
            <person name="Metcalf W.W."/>
        </authorList>
    </citation>
    <scope>NUCLEOTIDE SEQUENCE [LARGE SCALE GENOMIC DNA]</scope>
    <source>
        <strain evidence="2 3">MM1</strain>
    </source>
</reference>
<dbReference type="CDD" id="cd13607">
    <property type="entry name" value="PBP2_AfProX_like"/>
    <property type="match status" value="1"/>
</dbReference>
<evidence type="ECO:0000259" key="1">
    <source>
        <dbReference type="Pfam" id="PF04069"/>
    </source>
</evidence>
<organism evidence="2 3">
    <name type="scientific">Methanococcoides methylutens MM1</name>
    <dbReference type="NCBI Taxonomy" id="1434104"/>
    <lineage>
        <taxon>Archaea</taxon>
        <taxon>Methanobacteriati</taxon>
        <taxon>Methanobacteriota</taxon>
        <taxon>Stenosarchaea group</taxon>
        <taxon>Methanomicrobia</taxon>
        <taxon>Methanosarcinales</taxon>
        <taxon>Methanosarcinaceae</taxon>
        <taxon>Methanococcoides</taxon>
    </lineage>
</organism>
<dbReference type="Pfam" id="PF04069">
    <property type="entry name" value="OpuAC"/>
    <property type="match status" value="1"/>
</dbReference>
<name>A0A0E3SRW6_METMT</name>
<dbReference type="InterPro" id="IPR041894">
    <property type="entry name" value="PBP2_ProX-like"/>
</dbReference>
<dbReference type="SUPFAM" id="SSF53850">
    <property type="entry name" value="Periplasmic binding protein-like II"/>
    <property type="match status" value="1"/>
</dbReference>
<dbReference type="EMBL" id="CP009518">
    <property type="protein sequence ID" value="AKB85153.1"/>
    <property type="molecule type" value="Genomic_DNA"/>
</dbReference>
<dbReference type="HOGENOM" id="CLU_038355_1_0_2"/>
<dbReference type="KEGG" id="mmet:MCMEM_1100"/>
<dbReference type="OrthoDB" id="76236at2157"/>
<dbReference type="STRING" id="1434104.MCMEM_1100"/>
<feature type="domain" description="ABC-type glycine betaine transport system substrate-binding" evidence="1">
    <location>
        <begin position="35"/>
        <end position="296"/>
    </location>
</feature>
<protein>
    <submittedName>
        <fullName evidence="2">L-proline glycine betaine binding ABC transporter protein ProX</fullName>
    </submittedName>
</protein>
<dbReference type="Gene3D" id="3.40.190.120">
    <property type="entry name" value="Osmoprotection protein (prox), domain 2"/>
    <property type="match status" value="1"/>
</dbReference>
<dbReference type="Proteomes" id="UP000033048">
    <property type="component" value="Chromosome"/>
</dbReference>
<keyword evidence="3" id="KW-1185">Reference proteome</keyword>
<dbReference type="GO" id="GO:0022857">
    <property type="term" value="F:transmembrane transporter activity"/>
    <property type="evidence" value="ECO:0007669"/>
    <property type="project" value="InterPro"/>
</dbReference>
<evidence type="ECO:0000313" key="3">
    <source>
        <dbReference type="Proteomes" id="UP000033048"/>
    </source>
</evidence>
<sequence length="304" mass="33571">MNMKILLATFVVLAVILSGCTEPASDETADAVKGEVVIGSKLFQESYILAHMAGIMLEEEGYEVDVKEGLGGTLVNYEGLKQGTVDVYAEYTGTAYSQILKEPALEVWDPEVVYQVTEEGLNADGVVIVADLGFEDAYALAVKEQWAEENNVVTISDLEGYSTEMIVGTDPEFAQREDGLPRINELYGLEFMEVKPTVANIMYEAIKNDEVDIVSAYTTDTRNEVFDLRILNDDKNALPPYDAIFVMSAEFAEENPDAAAALGKLNGQIDTDTMRSLNYQFDVEKRDAEDIAREYLVDNGFIEA</sequence>